<protein>
    <recommendedName>
        <fullName evidence="5">Outer membrane protein beta-barrel domain-containing protein</fullName>
    </recommendedName>
</protein>
<evidence type="ECO:0000256" key="2">
    <source>
        <dbReference type="SAM" id="SignalP"/>
    </source>
</evidence>
<feature type="signal peptide" evidence="2">
    <location>
        <begin position="1"/>
        <end position="23"/>
    </location>
</feature>
<feature type="chain" id="PRO_5039169281" description="Outer membrane protein beta-barrel domain-containing protein" evidence="2">
    <location>
        <begin position="24"/>
        <end position="375"/>
    </location>
</feature>
<name>A0A9D1RGU4_9BACT</name>
<gene>
    <name evidence="3" type="ORF">IAC47_02800</name>
</gene>
<sequence>MKFYKTIPLIALFVSVMCMPVFSQEICREDSLQFEVYALGFEIDTLKAEIGRLRDDNARIKERNRLLILSNDTLTVVNEEIQAELNEKNTLLEEKIKILQQKEILFAEKEQLYKDAINTSNVDKAKIEGLVEAKNASIEGKNKEIELLQNSINEKDLNISNKDIQLRKISDERDRYFKMADTLRERLKDSQIILMRQEEELKYTKKRAEEAEAKVLAATNRKKKVRVIQGLAMRFFPTPEWDIMPSVLDDGTYQNIIINRNSSKVEFDLIVGASLMLWDLSKHSQKFTQDLGIYIGFGGNNIFKNFYLGPSYKFLDFLHISTGINIAQYTLLTDNYSVGSVLPAGWSIQTTKQWKITGFFSLSFDLEFLSYIGKK</sequence>
<evidence type="ECO:0000313" key="4">
    <source>
        <dbReference type="Proteomes" id="UP000824267"/>
    </source>
</evidence>
<organism evidence="3 4">
    <name type="scientific">Candidatus Onthomorpha intestinigallinarum</name>
    <dbReference type="NCBI Taxonomy" id="2840880"/>
    <lineage>
        <taxon>Bacteria</taxon>
        <taxon>Pseudomonadati</taxon>
        <taxon>Bacteroidota</taxon>
        <taxon>Bacteroidia</taxon>
        <taxon>Bacteroidales</taxon>
        <taxon>Candidatus Onthomorpha</taxon>
    </lineage>
</organism>
<accession>A0A9D1RGU4</accession>
<evidence type="ECO:0008006" key="5">
    <source>
        <dbReference type="Google" id="ProtNLM"/>
    </source>
</evidence>
<reference evidence="3" key="2">
    <citation type="submission" date="2021-04" db="EMBL/GenBank/DDBJ databases">
        <authorList>
            <person name="Gilroy R."/>
        </authorList>
    </citation>
    <scope>NUCLEOTIDE SEQUENCE</scope>
    <source>
        <strain evidence="3">Gambia16-930</strain>
    </source>
</reference>
<dbReference type="EMBL" id="DXGG01000095">
    <property type="protein sequence ID" value="HIW87185.1"/>
    <property type="molecule type" value="Genomic_DNA"/>
</dbReference>
<feature type="coiled-coil region" evidence="1">
    <location>
        <begin position="43"/>
        <end position="102"/>
    </location>
</feature>
<dbReference type="Proteomes" id="UP000824267">
    <property type="component" value="Unassembled WGS sequence"/>
</dbReference>
<dbReference type="AlphaFoldDB" id="A0A9D1RGU4"/>
<proteinExistence type="predicted"/>
<feature type="coiled-coil region" evidence="1">
    <location>
        <begin position="131"/>
        <end position="221"/>
    </location>
</feature>
<evidence type="ECO:0000313" key="3">
    <source>
        <dbReference type="EMBL" id="HIW87185.1"/>
    </source>
</evidence>
<comment type="caution">
    <text evidence="3">The sequence shown here is derived from an EMBL/GenBank/DDBJ whole genome shotgun (WGS) entry which is preliminary data.</text>
</comment>
<evidence type="ECO:0000256" key="1">
    <source>
        <dbReference type="SAM" id="Coils"/>
    </source>
</evidence>
<keyword evidence="1" id="KW-0175">Coiled coil</keyword>
<reference evidence="3" key="1">
    <citation type="journal article" date="2021" name="PeerJ">
        <title>Extensive microbial diversity within the chicken gut microbiome revealed by metagenomics and culture.</title>
        <authorList>
            <person name="Gilroy R."/>
            <person name="Ravi A."/>
            <person name="Getino M."/>
            <person name="Pursley I."/>
            <person name="Horton D.L."/>
            <person name="Alikhan N.F."/>
            <person name="Baker D."/>
            <person name="Gharbi K."/>
            <person name="Hall N."/>
            <person name="Watson M."/>
            <person name="Adriaenssens E.M."/>
            <person name="Foster-Nyarko E."/>
            <person name="Jarju S."/>
            <person name="Secka A."/>
            <person name="Antonio M."/>
            <person name="Oren A."/>
            <person name="Chaudhuri R.R."/>
            <person name="La Ragione R."/>
            <person name="Hildebrand F."/>
            <person name="Pallen M.J."/>
        </authorList>
    </citation>
    <scope>NUCLEOTIDE SEQUENCE</scope>
    <source>
        <strain evidence="3">Gambia16-930</strain>
    </source>
</reference>
<keyword evidence="2" id="KW-0732">Signal</keyword>